<evidence type="ECO:0000259" key="19">
    <source>
        <dbReference type="Pfam" id="PF00361"/>
    </source>
</evidence>
<name>A0A2P1H7H4_9NEOP</name>
<comment type="similarity">
    <text evidence="3 18">Belongs to the complex I subunit 2 family.</text>
</comment>
<sequence>MLNNSTKTLFFMTLLLGMFITISSNSWLSAWMGLEINLLSFIPIMSNNKNIFTMEASLKYFLIQALASSTLLFIIISKSILEDMFTLNTSPMNFITAIPLLMKTGAAPMHWWFPSVMEGLNWSNCFILMTIQKIAPLILISYLIKFNMFFMLTIISSVLIGTVGGYNQTSIRKILTYSSINHLGWMLTAMTIGENLWILYFLIYSSLTLAIIWIIKPLQISFINQTFLLNNNNKIMKFLLFSSLLSLGGLPPFLGFLPKWMVIQSMIDNSSILIVSTMVVMSLITLYYYLRISYSAFILLSCENSWGMIQDTSNETTPSKTITLAMFSVLGLILCSILISFIN</sequence>
<evidence type="ECO:0000313" key="21">
    <source>
        <dbReference type="EMBL" id="AVN67486.1"/>
    </source>
</evidence>
<evidence type="ECO:0000256" key="7">
    <source>
        <dbReference type="ARBA" id="ARBA00022660"/>
    </source>
</evidence>
<evidence type="ECO:0000259" key="20">
    <source>
        <dbReference type="Pfam" id="PF06444"/>
    </source>
</evidence>
<keyword evidence="14 18" id="KW-0830">Ubiquinone</keyword>
<evidence type="ECO:0000256" key="8">
    <source>
        <dbReference type="ARBA" id="ARBA00022692"/>
    </source>
</evidence>
<feature type="domain" description="NADH dehydrogenase subunit 2 C-terminal" evidence="20">
    <location>
        <begin position="286"/>
        <end position="338"/>
    </location>
</feature>
<geneLocation type="mitochondrion" evidence="21"/>
<comment type="function">
    <text evidence="1">Core subunit of the mitochondrial membrane respiratory chain NADH dehydrogenase (Complex I) that is believed to belong to the minimal assembly required for catalysis. Complex I functions in the transfer of electrons from NADH to the respiratory chain. The immediate electron acceptor for the enzyme is believed to be ubiquinone.</text>
</comment>
<dbReference type="InterPro" id="IPR010933">
    <property type="entry name" value="NADH_DH_su2_C"/>
</dbReference>
<evidence type="ECO:0000256" key="12">
    <source>
        <dbReference type="ARBA" id="ARBA00022989"/>
    </source>
</evidence>
<evidence type="ECO:0000256" key="3">
    <source>
        <dbReference type="ARBA" id="ARBA00007012"/>
    </source>
</evidence>
<dbReference type="PRINTS" id="PR01436">
    <property type="entry name" value="NADHDHGNASE2"/>
</dbReference>
<evidence type="ECO:0000256" key="17">
    <source>
        <dbReference type="ARBA" id="ARBA00049551"/>
    </source>
</evidence>
<keyword evidence="15 18" id="KW-0496">Mitochondrion</keyword>
<feature type="domain" description="NADH:quinone oxidoreductase/Mrp antiporter transmembrane" evidence="19">
    <location>
        <begin position="24"/>
        <end position="285"/>
    </location>
</feature>
<dbReference type="Pfam" id="PF00361">
    <property type="entry name" value="Proton_antipo_M"/>
    <property type="match status" value="1"/>
</dbReference>
<evidence type="ECO:0000256" key="1">
    <source>
        <dbReference type="ARBA" id="ARBA00003257"/>
    </source>
</evidence>
<dbReference type="GO" id="GO:0005743">
    <property type="term" value="C:mitochondrial inner membrane"/>
    <property type="evidence" value="ECO:0007669"/>
    <property type="project" value="UniProtKB-SubCell"/>
</dbReference>
<comment type="catalytic activity">
    <reaction evidence="17 18">
        <text>a ubiquinone + NADH + 5 H(+)(in) = a ubiquinol + NAD(+) + 4 H(+)(out)</text>
        <dbReference type="Rhea" id="RHEA:29091"/>
        <dbReference type="Rhea" id="RHEA-COMP:9565"/>
        <dbReference type="Rhea" id="RHEA-COMP:9566"/>
        <dbReference type="ChEBI" id="CHEBI:15378"/>
        <dbReference type="ChEBI" id="CHEBI:16389"/>
        <dbReference type="ChEBI" id="CHEBI:17976"/>
        <dbReference type="ChEBI" id="CHEBI:57540"/>
        <dbReference type="ChEBI" id="CHEBI:57945"/>
        <dbReference type="EC" id="7.1.1.2"/>
    </reaction>
</comment>
<feature type="transmembrane region" description="Helical" evidence="18">
    <location>
        <begin position="149"/>
        <end position="166"/>
    </location>
</feature>
<feature type="transmembrane region" description="Helical" evidence="18">
    <location>
        <begin position="12"/>
        <end position="39"/>
    </location>
</feature>
<dbReference type="PANTHER" id="PTHR46552">
    <property type="entry name" value="NADH-UBIQUINONE OXIDOREDUCTASE CHAIN 2"/>
    <property type="match status" value="1"/>
</dbReference>
<dbReference type="Pfam" id="PF06444">
    <property type="entry name" value="NADH_dehy_S2_C"/>
    <property type="match status" value="1"/>
</dbReference>
<accession>A0A2P1H7H4</accession>
<gene>
    <name evidence="21" type="primary">nad2</name>
</gene>
<evidence type="ECO:0000256" key="13">
    <source>
        <dbReference type="ARBA" id="ARBA00023027"/>
    </source>
</evidence>
<keyword evidence="6" id="KW-0813">Transport</keyword>
<dbReference type="InterPro" id="IPR001750">
    <property type="entry name" value="ND/Mrp_TM"/>
</dbReference>
<evidence type="ECO:0000256" key="14">
    <source>
        <dbReference type="ARBA" id="ARBA00023075"/>
    </source>
</evidence>
<reference evidence="21" key="1">
    <citation type="journal article" date="2018" name="Mol. Biol. Evol.">
        <title>Transoceanic dispersal and plate tectonics shaped global cockroach distributions: evidence from mitochondrial phylogenomics.</title>
        <authorList>
            <person name="Bourguignon T."/>
            <person name="Qian T."/>
            <person name="Ho S.Y.W."/>
            <person name="Juna F."/>
            <person name="Wang Z."/>
            <person name="Arab D.A."/>
            <person name="Cameron S.L."/>
            <person name="Walker J."/>
            <person name="Rentz D."/>
            <person name="Evans T.A."/>
            <person name="Lo N."/>
        </authorList>
    </citation>
    <scope>NUCLEOTIDE SEQUENCE</scope>
</reference>
<feature type="transmembrane region" description="Helical" evidence="18">
    <location>
        <begin position="269"/>
        <end position="290"/>
    </location>
</feature>
<evidence type="ECO:0000256" key="6">
    <source>
        <dbReference type="ARBA" id="ARBA00022448"/>
    </source>
</evidence>
<dbReference type="GO" id="GO:0008137">
    <property type="term" value="F:NADH dehydrogenase (ubiquinone) activity"/>
    <property type="evidence" value="ECO:0007669"/>
    <property type="project" value="UniProtKB-EC"/>
</dbReference>
<dbReference type="EMBL" id="MG882155">
    <property type="protein sequence ID" value="AVN67486.1"/>
    <property type="molecule type" value="Genomic_DNA"/>
</dbReference>
<proteinExistence type="inferred from homology"/>
<evidence type="ECO:0000256" key="5">
    <source>
        <dbReference type="ARBA" id="ARBA00021008"/>
    </source>
</evidence>
<feature type="transmembrane region" description="Helical" evidence="18">
    <location>
        <begin position="196"/>
        <end position="215"/>
    </location>
</feature>
<feature type="transmembrane region" description="Helical" evidence="18">
    <location>
        <begin position="235"/>
        <end position="257"/>
    </location>
</feature>
<evidence type="ECO:0000256" key="18">
    <source>
        <dbReference type="RuleBase" id="RU003403"/>
    </source>
</evidence>
<organism evidence="21">
    <name type="scientific">Panchlora nivea</name>
    <dbReference type="NCBI Taxonomy" id="36955"/>
    <lineage>
        <taxon>Eukaryota</taxon>
        <taxon>Metazoa</taxon>
        <taxon>Ecdysozoa</taxon>
        <taxon>Arthropoda</taxon>
        <taxon>Hexapoda</taxon>
        <taxon>Insecta</taxon>
        <taxon>Pterygota</taxon>
        <taxon>Neoptera</taxon>
        <taxon>Polyneoptera</taxon>
        <taxon>Dictyoptera</taxon>
        <taxon>Blattodea</taxon>
        <taxon>Blaberoidea</taxon>
        <taxon>Blaberidae</taxon>
        <taxon>Panchlorinae</taxon>
        <taxon>Panchlora</taxon>
    </lineage>
</organism>
<dbReference type="AlphaFoldDB" id="A0A2P1H7H4"/>
<feature type="transmembrane region" description="Helical" evidence="18">
    <location>
        <begin position="322"/>
        <end position="342"/>
    </location>
</feature>
<dbReference type="GO" id="GO:0006120">
    <property type="term" value="P:mitochondrial electron transport, NADH to ubiquinone"/>
    <property type="evidence" value="ECO:0007669"/>
    <property type="project" value="InterPro"/>
</dbReference>
<keyword evidence="8 18" id="KW-0812">Transmembrane</keyword>
<protein>
    <recommendedName>
        <fullName evidence="5 18">NADH-ubiquinone oxidoreductase chain 2</fullName>
        <ecNumber evidence="4 18">7.1.1.2</ecNumber>
    </recommendedName>
</protein>
<dbReference type="InterPro" id="IPR050175">
    <property type="entry name" value="Complex_I_Subunit_2"/>
</dbReference>
<keyword evidence="9 18" id="KW-0999">Mitochondrion inner membrane</keyword>
<keyword evidence="11 18" id="KW-0249">Electron transport</keyword>
<evidence type="ECO:0000256" key="4">
    <source>
        <dbReference type="ARBA" id="ARBA00012944"/>
    </source>
</evidence>
<keyword evidence="13 18" id="KW-0520">NAD</keyword>
<keyword evidence="7 18" id="KW-0679">Respiratory chain</keyword>
<comment type="function">
    <text evidence="18">Core subunit of the mitochondrial membrane respiratory chain NADH dehydrogenase (Complex I) which catalyzes electron transfer from NADH through the respiratory chain, using ubiquinone as an electron acceptor. Essential for the catalytic activity and assembly of complex I.</text>
</comment>
<evidence type="ECO:0000256" key="15">
    <source>
        <dbReference type="ARBA" id="ARBA00023128"/>
    </source>
</evidence>
<feature type="transmembrane region" description="Helical" evidence="18">
    <location>
        <begin position="60"/>
        <end position="81"/>
    </location>
</feature>
<keyword evidence="10 18" id="KW-1278">Translocase</keyword>
<evidence type="ECO:0000256" key="2">
    <source>
        <dbReference type="ARBA" id="ARBA00004448"/>
    </source>
</evidence>
<feature type="transmembrane region" description="Helical" evidence="18">
    <location>
        <begin position="93"/>
        <end position="113"/>
    </location>
</feature>
<comment type="subcellular location">
    <subcellularLocation>
        <location evidence="2 18">Mitochondrion inner membrane</location>
        <topology evidence="2 18">Multi-pass membrane protein</topology>
    </subcellularLocation>
</comment>
<keyword evidence="16 18" id="KW-0472">Membrane</keyword>
<evidence type="ECO:0000256" key="11">
    <source>
        <dbReference type="ARBA" id="ARBA00022982"/>
    </source>
</evidence>
<keyword evidence="12 18" id="KW-1133">Transmembrane helix</keyword>
<dbReference type="InterPro" id="IPR003917">
    <property type="entry name" value="NADH_UbQ_OxRdtase_chain2"/>
</dbReference>
<dbReference type="PANTHER" id="PTHR46552:SF1">
    <property type="entry name" value="NADH-UBIQUINONE OXIDOREDUCTASE CHAIN 2"/>
    <property type="match status" value="1"/>
</dbReference>
<evidence type="ECO:0000256" key="9">
    <source>
        <dbReference type="ARBA" id="ARBA00022792"/>
    </source>
</evidence>
<evidence type="ECO:0000256" key="10">
    <source>
        <dbReference type="ARBA" id="ARBA00022967"/>
    </source>
</evidence>
<evidence type="ECO:0000256" key="16">
    <source>
        <dbReference type="ARBA" id="ARBA00023136"/>
    </source>
</evidence>
<dbReference type="EC" id="7.1.1.2" evidence="4 18"/>